<dbReference type="OrthoDB" id="3239894at2759"/>
<protein>
    <submittedName>
        <fullName evidence="2">Predicted protein</fullName>
    </submittedName>
</protein>
<dbReference type="HOGENOM" id="CLU_002101_2_0_1"/>
<feature type="compositionally biased region" description="Acidic residues" evidence="1">
    <location>
        <begin position="938"/>
        <end position="949"/>
    </location>
</feature>
<evidence type="ECO:0000313" key="2">
    <source>
        <dbReference type="EMBL" id="EDR11390.1"/>
    </source>
</evidence>
<dbReference type="RefSeq" id="XP_001877287.1">
    <property type="nucleotide sequence ID" value="XM_001877252.1"/>
</dbReference>
<evidence type="ECO:0000256" key="1">
    <source>
        <dbReference type="SAM" id="MobiDB-lite"/>
    </source>
</evidence>
<sequence length="1219" mass="137364">MAHQTLQLPRSAFAPLLPPYLACPRPRPRNRLTDAEREQRRRKLGLPCALDQWLHKSLPVASNPSSEESEGIISTGLWFQDHVECTGLVEEPFQDPPTYTLYMNIRLPPSSGFLIYYWTSPHVILDTYIGENTDLEAPDWVNLISSPRAFWQPRSHMIEVVAELSTTPNNEKLSAKILAWSTAVSRSSRLQDRRGHLQRDKLAMAARNQLEDEPTSLSNITQTMNEGPSTPPQPARSLPATPTRPFSVGQPPGTPISARRTASLCAQEERARNLQIDMLSELNEVPEVLMDDDWEEPLLDDDDAAQESTASITPFSRVSATSNLSPVSSTPNPINYTSEGPSNLAVPIADGVPEHKHAENDPDPFFKLGATDNPLPAAPTTVHLHHGIYLLYVLVAWLHLQFHLPVRACSALISVVALIIQAFGQTINPPPITTLHRVMNRLDVEPTFDILPTCPNCLEVYPDMEDTPTICANCSSFIFKAANPRLAMNSQAPVSTTRTPLLRFPYKSIQSQLASILSLPGIEEELDGWRKRQRTPGKYFDVFDGDIPKNIKAHDGTRFFRNDHGDLNGPEGELRIALTLGVDWFSYLRSQIAPSHTSGPISFNIANLRDHLRYRTANLLLGGIMPGPKEGNPDQCQRFLRIIVNELLCLWRHGVRLPTPSCPEGRLIRVILIWICCDKPAAHKMGGFGSHSHTMFCTRCWIKQADKASSASFQKNGFRTRTDAEHRKAGEKYAHLKSASAREDFVKQYAARWSEFARLPYFDLVRMIVIDPMHNLLLGLVKTHFYHIWVQGKILRKTKELRALHNILSNFSMPAYLGRLQSLVGIPTGGSLTADQWLLMAVVVGPIAIPQIWHDYMPDPVAARRQRDTANKAHIDKKVRAAETRKQKAAAKKSMTEQRQAQDNTRNSQPEQTLSTTLDNTSTTNHAAMKRSRRPPDEDVDSQDEDEDLPSCLHPDDPANFLKLGQALRLFLAREISDAQIDVADGLLREYCQELVVLYGPDVIKPNHHYATHTSECLRDFGPMHGFWTFLFERLNKVLKSYKTNNHGGGELETTFFREFHRTVATSHMVAQAARSDQPEYFQAAVQHMFDATADDRGTVQALARDLEEHHKDDGVIFSLSPRFERREMDSGLYAAVLRHVSILFPHLKLRSLIVTNPTSDSIPLMKEAFFFDYAVVNQCRYLASKRARNSMNSLVKVFISEAGETWDIFVGFVHFEWI</sequence>
<feature type="region of interest" description="Disordered" evidence="1">
    <location>
        <begin position="208"/>
        <end position="257"/>
    </location>
</feature>
<organism evidence="3">
    <name type="scientific">Laccaria bicolor (strain S238N-H82 / ATCC MYA-4686)</name>
    <name type="common">Bicoloured deceiver</name>
    <name type="synonym">Laccaria laccata var. bicolor</name>
    <dbReference type="NCBI Taxonomy" id="486041"/>
    <lineage>
        <taxon>Eukaryota</taxon>
        <taxon>Fungi</taxon>
        <taxon>Dikarya</taxon>
        <taxon>Basidiomycota</taxon>
        <taxon>Agaricomycotina</taxon>
        <taxon>Agaricomycetes</taxon>
        <taxon>Agaricomycetidae</taxon>
        <taxon>Agaricales</taxon>
        <taxon>Agaricineae</taxon>
        <taxon>Hydnangiaceae</taxon>
        <taxon>Laccaria</taxon>
    </lineage>
</organism>
<evidence type="ECO:0000313" key="3">
    <source>
        <dbReference type="Proteomes" id="UP000001194"/>
    </source>
</evidence>
<reference evidence="2 3" key="1">
    <citation type="journal article" date="2008" name="Nature">
        <title>The genome of Laccaria bicolor provides insights into mycorrhizal symbiosis.</title>
        <authorList>
            <person name="Martin F."/>
            <person name="Aerts A."/>
            <person name="Ahren D."/>
            <person name="Brun A."/>
            <person name="Danchin E.G.J."/>
            <person name="Duchaussoy F."/>
            <person name="Gibon J."/>
            <person name="Kohler A."/>
            <person name="Lindquist E."/>
            <person name="Pereda V."/>
            <person name="Salamov A."/>
            <person name="Shapiro H.J."/>
            <person name="Wuyts J."/>
            <person name="Blaudez D."/>
            <person name="Buee M."/>
            <person name="Brokstein P."/>
            <person name="Canbaeck B."/>
            <person name="Cohen D."/>
            <person name="Courty P.E."/>
            <person name="Coutinho P.M."/>
            <person name="Delaruelle C."/>
            <person name="Detter J.C."/>
            <person name="Deveau A."/>
            <person name="DiFazio S."/>
            <person name="Duplessis S."/>
            <person name="Fraissinet-Tachet L."/>
            <person name="Lucic E."/>
            <person name="Frey-Klett P."/>
            <person name="Fourrey C."/>
            <person name="Feussner I."/>
            <person name="Gay G."/>
            <person name="Grimwood J."/>
            <person name="Hoegger P.J."/>
            <person name="Jain P."/>
            <person name="Kilaru S."/>
            <person name="Labbe J."/>
            <person name="Lin Y.C."/>
            <person name="Legue V."/>
            <person name="Le Tacon F."/>
            <person name="Marmeisse R."/>
            <person name="Melayah D."/>
            <person name="Montanini B."/>
            <person name="Muratet M."/>
            <person name="Nehls U."/>
            <person name="Niculita-Hirzel H."/>
            <person name="Oudot-Le Secq M.P."/>
            <person name="Peter M."/>
            <person name="Quesneville H."/>
            <person name="Rajashekar B."/>
            <person name="Reich M."/>
            <person name="Rouhier N."/>
            <person name="Schmutz J."/>
            <person name="Yin T."/>
            <person name="Chalot M."/>
            <person name="Henrissat B."/>
            <person name="Kuees U."/>
            <person name="Lucas S."/>
            <person name="Van de Peer Y."/>
            <person name="Podila G.K."/>
            <person name="Polle A."/>
            <person name="Pukkila P.J."/>
            <person name="Richardson P.M."/>
            <person name="Rouze P."/>
            <person name="Sanders I.R."/>
            <person name="Stajich J.E."/>
            <person name="Tunlid A."/>
            <person name="Tuskan G."/>
            <person name="Grigoriev I.V."/>
        </authorList>
    </citation>
    <scope>NUCLEOTIDE SEQUENCE [LARGE SCALE GENOMIC DNA]</scope>
    <source>
        <strain evidence="3">S238N-H82 / ATCC MYA-4686</strain>
    </source>
</reference>
<dbReference type="PANTHER" id="PTHR46579:SF2">
    <property type="entry name" value="C2H2-TYPE DOMAIN-CONTAINING PROTEIN"/>
    <property type="match status" value="1"/>
</dbReference>
<dbReference type="AlphaFoldDB" id="B0D040"/>
<feature type="compositionally biased region" description="Polar residues" evidence="1">
    <location>
        <begin position="897"/>
        <end position="912"/>
    </location>
</feature>
<gene>
    <name evidence="2" type="ORF">LACBIDRAFT_323939</name>
</gene>
<feature type="compositionally biased region" description="Low complexity" evidence="1">
    <location>
        <begin position="913"/>
        <end position="925"/>
    </location>
</feature>
<feature type="region of interest" description="Disordered" evidence="1">
    <location>
        <begin position="870"/>
        <end position="954"/>
    </location>
</feature>
<dbReference type="KEGG" id="lbc:LACBIDRAFT_323939"/>
<dbReference type="Proteomes" id="UP000001194">
    <property type="component" value="Unassembled WGS sequence"/>
</dbReference>
<dbReference type="PANTHER" id="PTHR46579">
    <property type="entry name" value="F5/8 TYPE C DOMAIN-CONTAINING PROTEIN-RELATED"/>
    <property type="match status" value="1"/>
</dbReference>
<keyword evidence="3" id="KW-1185">Reference proteome</keyword>
<proteinExistence type="predicted"/>
<feature type="compositionally biased region" description="Basic and acidic residues" evidence="1">
    <location>
        <begin position="870"/>
        <end position="886"/>
    </location>
</feature>
<feature type="compositionally biased region" description="Polar residues" evidence="1">
    <location>
        <begin position="215"/>
        <end position="228"/>
    </location>
</feature>
<dbReference type="InParanoid" id="B0D040"/>
<accession>B0D040</accession>
<dbReference type="EMBL" id="DS547095">
    <property type="protein sequence ID" value="EDR11390.1"/>
    <property type="molecule type" value="Genomic_DNA"/>
</dbReference>
<dbReference type="GeneID" id="6073345"/>
<name>B0D040_LACBS</name>